<name>A0A4E0QJN7_9GAMM</name>
<accession>A0A4E0QJN7</accession>
<gene>
    <name evidence="1" type="ORF">PN36_33790</name>
</gene>
<sequence>MPDNFIPDSFCHKNANVQLGQRDHEYRQRQQNDISDYQISYNKRHAKYAFITNYINRAKIAWHSFRSGNM</sequence>
<evidence type="ECO:0000313" key="1">
    <source>
        <dbReference type="EMBL" id="TGN99758.1"/>
    </source>
</evidence>
<protein>
    <submittedName>
        <fullName evidence="1">Uncharacterized protein</fullName>
    </submittedName>
</protein>
<evidence type="ECO:0000313" key="2">
    <source>
        <dbReference type="Proteomes" id="UP000030428"/>
    </source>
</evidence>
<dbReference type="EMBL" id="JSZA02000371">
    <property type="protein sequence ID" value="TGN99758.1"/>
    <property type="molecule type" value="Genomic_DNA"/>
</dbReference>
<reference evidence="1 2" key="1">
    <citation type="journal article" date="2016" name="Front. Microbiol.">
        <title>Single-Cell (Meta-)Genomics of a Dimorphic Candidatus Thiomargarita nelsonii Reveals Genomic Plasticity.</title>
        <authorList>
            <person name="Flood B.E."/>
            <person name="Fliss P."/>
            <person name="Jones D.S."/>
            <person name="Dick G.J."/>
            <person name="Jain S."/>
            <person name="Kaster A.K."/>
            <person name="Winkel M."/>
            <person name="Mussmann M."/>
            <person name="Bailey J."/>
        </authorList>
    </citation>
    <scope>NUCLEOTIDE SEQUENCE [LARGE SCALE GENOMIC DNA]</scope>
    <source>
        <strain evidence="1">Hydrate Ridge</strain>
    </source>
</reference>
<organism evidence="1 2">
    <name type="scientific">Candidatus Thiomargarita nelsonii</name>
    <dbReference type="NCBI Taxonomy" id="1003181"/>
    <lineage>
        <taxon>Bacteria</taxon>
        <taxon>Pseudomonadati</taxon>
        <taxon>Pseudomonadota</taxon>
        <taxon>Gammaproteobacteria</taxon>
        <taxon>Thiotrichales</taxon>
        <taxon>Thiotrichaceae</taxon>
        <taxon>Thiomargarita</taxon>
    </lineage>
</organism>
<keyword evidence="2" id="KW-1185">Reference proteome</keyword>
<dbReference type="Proteomes" id="UP000030428">
    <property type="component" value="Unassembled WGS sequence"/>
</dbReference>
<comment type="caution">
    <text evidence="1">The sequence shown here is derived from an EMBL/GenBank/DDBJ whole genome shotgun (WGS) entry which is preliminary data.</text>
</comment>
<dbReference type="AlphaFoldDB" id="A0A4E0QJN7"/>
<proteinExistence type="predicted"/>